<dbReference type="InterPro" id="IPR042541">
    <property type="entry name" value="BART_sf"/>
</dbReference>
<sequence>MMASRETILFSGDHNTVEGGEDMEQEEFLALSFSGSDAAFDSVIGYIEDVIIDDNFQQLQRNFMEKYYMDFEESEENKLCYTPIFKEYIDLLETYIEQQLMARMPGFSMSAFIESLEQHKEEIAGDIFDMLVTFTDFLAFKEMFLDYRAEKEGRGLDLSSGLVVRALTASSPTSFPSNGSRPFE</sequence>
<keyword evidence="9 12" id="KW-0206">Cytoskeleton</keyword>
<reference evidence="14" key="1">
    <citation type="submission" date="2021-06" db="EMBL/GenBank/DDBJ databases">
        <authorList>
            <consortium name="Wellcome Sanger Institute Data Sharing"/>
        </authorList>
    </citation>
    <scope>NUCLEOTIDE SEQUENCE [LARGE SCALE GENOMIC DNA]</scope>
</reference>
<dbReference type="GeneTree" id="ENSGT00390000015052"/>
<evidence type="ECO:0000256" key="1">
    <source>
        <dbReference type="ARBA" id="ARBA00004120"/>
    </source>
</evidence>
<dbReference type="PANTHER" id="PTHR15487:SF4">
    <property type="entry name" value="ADP-RIBOSYLATION FACTOR-LIKE PROTEIN 2-BINDING PROTEIN"/>
    <property type="match status" value="1"/>
</dbReference>
<organism evidence="14 15">
    <name type="scientific">Erpetoichthys calabaricus</name>
    <name type="common">Rope fish</name>
    <name type="synonym">Calamoichthys calabaricus</name>
    <dbReference type="NCBI Taxonomy" id="27687"/>
    <lineage>
        <taxon>Eukaryota</taxon>
        <taxon>Metazoa</taxon>
        <taxon>Chordata</taxon>
        <taxon>Craniata</taxon>
        <taxon>Vertebrata</taxon>
        <taxon>Euteleostomi</taxon>
        <taxon>Actinopterygii</taxon>
        <taxon>Polypteriformes</taxon>
        <taxon>Polypteridae</taxon>
        <taxon>Erpetoichthys</taxon>
    </lineage>
</organism>
<reference evidence="14" key="3">
    <citation type="submission" date="2025-09" db="UniProtKB">
        <authorList>
            <consortium name="Ensembl"/>
        </authorList>
    </citation>
    <scope>IDENTIFICATION</scope>
</reference>
<keyword evidence="8 12" id="KW-0496">Mitochondrion</keyword>
<keyword evidence="6 12" id="KW-0963">Cytoplasm</keyword>
<proteinExistence type="inferred from homology"/>
<comment type="subcellular location">
    <subcellularLocation>
        <location evidence="1 12">Cytoplasm</location>
        <location evidence="1 12">Cytoskeleton</location>
        <location evidence="1 12">Cilium basal body</location>
    </subcellularLocation>
    <subcellularLocation>
        <location evidence="3 12">Cytoplasm</location>
        <location evidence="3 12">Cytoskeleton</location>
        <location evidence="3 12">Microtubule organizing center</location>
        <location evidence="3 12">Centrosome</location>
    </subcellularLocation>
    <subcellularLocation>
        <location evidence="12">Cytoplasm</location>
    </subcellularLocation>
    <subcellularLocation>
        <location evidence="2 12">Nucleus</location>
    </subcellularLocation>
    <subcellularLocation>
        <location evidence="12">Mitochondrion intermembrane space</location>
    </subcellularLocation>
</comment>
<dbReference type="Ensembl" id="ENSECRT00000009765.1">
    <property type="protein sequence ID" value="ENSECRP00000009602.1"/>
    <property type="gene ID" value="ENSECRG00000006441.1"/>
</dbReference>
<feature type="domain" description="BART" evidence="13">
    <location>
        <begin position="40"/>
        <end position="153"/>
    </location>
</feature>
<evidence type="ECO:0000256" key="8">
    <source>
        <dbReference type="ARBA" id="ARBA00023128"/>
    </source>
</evidence>
<dbReference type="OrthoDB" id="302784at2759"/>
<evidence type="ECO:0000313" key="15">
    <source>
        <dbReference type="Proteomes" id="UP000694620"/>
    </source>
</evidence>
<dbReference type="CTD" id="23568"/>
<dbReference type="InterPro" id="IPR023379">
    <property type="entry name" value="BART_dom"/>
</dbReference>
<dbReference type="GO" id="GO:0051457">
    <property type="term" value="P:maintenance of protein location in nucleus"/>
    <property type="evidence" value="ECO:0007669"/>
    <property type="project" value="TreeGrafter"/>
</dbReference>
<gene>
    <name evidence="14" type="primary">ARL2BP</name>
    <name evidence="14" type="synonym">arl2bp</name>
</gene>
<evidence type="ECO:0000256" key="4">
    <source>
        <dbReference type="ARBA" id="ARBA00009880"/>
    </source>
</evidence>
<keyword evidence="10 12" id="KW-0539">Nucleus</keyword>
<dbReference type="GeneID" id="114657496"/>
<name>A0A8C4RZR6_ERPCA</name>
<protein>
    <recommendedName>
        <fullName evidence="5 12">ADP-ribosylation factor-like protein 2-binding protein</fullName>
        <shortName evidence="12">ARF-like 2-binding protein</shortName>
    </recommendedName>
</protein>
<keyword evidence="7 12" id="KW-0969">Cilium</keyword>
<evidence type="ECO:0000256" key="6">
    <source>
        <dbReference type="ARBA" id="ARBA00022490"/>
    </source>
</evidence>
<dbReference type="Proteomes" id="UP000694620">
    <property type="component" value="Chromosome 9"/>
</dbReference>
<evidence type="ECO:0000313" key="14">
    <source>
        <dbReference type="Ensembl" id="ENSECRP00000009602.1"/>
    </source>
</evidence>
<evidence type="ECO:0000256" key="3">
    <source>
        <dbReference type="ARBA" id="ARBA00004300"/>
    </source>
</evidence>
<comment type="function">
    <text evidence="12">Plays a role as an effector of the ADP-ribosylation factor-like protein 2, ARL2.</text>
</comment>
<evidence type="ECO:0000256" key="9">
    <source>
        <dbReference type="ARBA" id="ARBA00023212"/>
    </source>
</evidence>
<evidence type="ECO:0000256" key="11">
    <source>
        <dbReference type="ARBA" id="ARBA00023273"/>
    </source>
</evidence>
<dbReference type="PANTHER" id="PTHR15487">
    <property type="entry name" value="ADP-RIBOSYLATION FACTOR-LIKE PROTEIN 2-BINDING PROTEIN"/>
    <property type="match status" value="1"/>
</dbReference>
<dbReference type="RefSeq" id="XP_028665193.1">
    <property type="nucleotide sequence ID" value="XM_028809360.2"/>
</dbReference>
<dbReference type="AlphaFoldDB" id="A0A8C4RZR6"/>
<evidence type="ECO:0000256" key="2">
    <source>
        <dbReference type="ARBA" id="ARBA00004123"/>
    </source>
</evidence>
<dbReference type="Pfam" id="PF11527">
    <property type="entry name" value="ARL2_Bind_BART"/>
    <property type="match status" value="1"/>
</dbReference>
<evidence type="ECO:0000259" key="13">
    <source>
        <dbReference type="Pfam" id="PF11527"/>
    </source>
</evidence>
<evidence type="ECO:0000256" key="7">
    <source>
        <dbReference type="ARBA" id="ARBA00023069"/>
    </source>
</evidence>
<evidence type="ECO:0000256" key="10">
    <source>
        <dbReference type="ARBA" id="ARBA00023242"/>
    </source>
</evidence>
<reference evidence="14" key="2">
    <citation type="submission" date="2025-08" db="UniProtKB">
        <authorList>
            <consortium name="Ensembl"/>
        </authorList>
    </citation>
    <scope>IDENTIFICATION</scope>
</reference>
<evidence type="ECO:0000256" key="12">
    <source>
        <dbReference type="RuleBase" id="RU367099"/>
    </source>
</evidence>
<accession>A0A8C4RZR6</accession>
<keyword evidence="11 12" id="KW-0966">Cell projection</keyword>
<dbReference type="GO" id="GO:0005813">
    <property type="term" value="C:centrosome"/>
    <property type="evidence" value="ECO:0007669"/>
    <property type="project" value="UniProtKB-SubCell"/>
</dbReference>
<dbReference type="Gene3D" id="1.20.1520.10">
    <property type="entry name" value="ADP-ribosylation factor-like 2-binding protein, domain"/>
    <property type="match status" value="1"/>
</dbReference>
<dbReference type="GO" id="GO:0005634">
    <property type="term" value="C:nucleus"/>
    <property type="evidence" value="ECO:0007669"/>
    <property type="project" value="UniProtKB-SubCell"/>
</dbReference>
<comment type="similarity">
    <text evidence="4 12">Belongs to the ARL2BP family.</text>
</comment>
<dbReference type="GO" id="GO:0005929">
    <property type="term" value="C:cilium"/>
    <property type="evidence" value="ECO:0007669"/>
    <property type="project" value="UniProtKB-UniRule"/>
</dbReference>
<dbReference type="InterPro" id="IPR038849">
    <property type="entry name" value="ARL2BP"/>
</dbReference>
<evidence type="ECO:0000256" key="5">
    <source>
        <dbReference type="ARBA" id="ARBA00014849"/>
    </source>
</evidence>
<dbReference type="GO" id="GO:0005758">
    <property type="term" value="C:mitochondrial intermembrane space"/>
    <property type="evidence" value="ECO:0007669"/>
    <property type="project" value="UniProtKB-SubCell"/>
</dbReference>
<keyword evidence="15" id="KW-1185">Reference proteome</keyword>